<feature type="region of interest" description="Disordered" evidence="1">
    <location>
        <begin position="706"/>
        <end position="725"/>
    </location>
</feature>
<evidence type="ECO:0000256" key="1">
    <source>
        <dbReference type="SAM" id="MobiDB-lite"/>
    </source>
</evidence>
<dbReference type="RefSeq" id="WP_132543341.1">
    <property type="nucleotide sequence ID" value="NZ_SLWY01000013.1"/>
</dbReference>
<evidence type="ECO:0000313" key="2">
    <source>
        <dbReference type="EMBL" id="TCO80646.1"/>
    </source>
</evidence>
<organism evidence="2 3">
    <name type="scientific">Plasticicumulans lactativorans</name>
    <dbReference type="NCBI Taxonomy" id="1133106"/>
    <lineage>
        <taxon>Bacteria</taxon>
        <taxon>Pseudomonadati</taxon>
        <taxon>Pseudomonadota</taxon>
        <taxon>Gammaproteobacteria</taxon>
        <taxon>Candidatus Competibacteraceae</taxon>
        <taxon>Plasticicumulans</taxon>
    </lineage>
</organism>
<proteinExistence type="predicted"/>
<dbReference type="NCBIfam" id="TIGR02242">
    <property type="entry name" value="tail_TIGR02242"/>
    <property type="match status" value="1"/>
</dbReference>
<protein>
    <submittedName>
        <fullName evidence="2">Phage tail-like protein</fullName>
    </submittedName>
</protein>
<comment type="caution">
    <text evidence="2">The sequence shown here is derived from an EMBL/GenBank/DDBJ whole genome shotgun (WGS) entry which is preliminary data.</text>
</comment>
<dbReference type="EMBL" id="SLWY01000013">
    <property type="protein sequence ID" value="TCO80646.1"/>
    <property type="molecule type" value="Genomic_DNA"/>
</dbReference>
<dbReference type="AlphaFoldDB" id="A0A4R2L946"/>
<feature type="region of interest" description="Disordered" evidence="1">
    <location>
        <begin position="361"/>
        <end position="390"/>
    </location>
</feature>
<reference evidence="2 3" key="1">
    <citation type="submission" date="2019-03" db="EMBL/GenBank/DDBJ databases">
        <title>Genomic Encyclopedia of Type Strains, Phase IV (KMG-IV): sequencing the most valuable type-strain genomes for metagenomic binning, comparative biology and taxonomic classification.</title>
        <authorList>
            <person name="Goeker M."/>
        </authorList>
    </citation>
    <scope>NUCLEOTIDE SEQUENCE [LARGE SCALE GENOMIC DNA]</scope>
    <source>
        <strain evidence="2 3">DSM 25287</strain>
    </source>
</reference>
<evidence type="ECO:0000313" key="3">
    <source>
        <dbReference type="Proteomes" id="UP000295765"/>
    </source>
</evidence>
<feature type="compositionally biased region" description="Pro residues" evidence="1">
    <location>
        <begin position="379"/>
        <end position="390"/>
    </location>
</feature>
<name>A0A4R2L946_9GAMM</name>
<dbReference type="InterPro" id="IPR006521">
    <property type="entry name" value="Tail_protein_I"/>
</dbReference>
<dbReference type="Pfam" id="PF09684">
    <property type="entry name" value="Tail_P2_I"/>
    <property type="match status" value="1"/>
</dbReference>
<dbReference type="InterPro" id="IPR011748">
    <property type="entry name" value="Unchr_phage_tail-like"/>
</dbReference>
<keyword evidence="3" id="KW-1185">Reference proteome</keyword>
<accession>A0A4R2L946</accession>
<gene>
    <name evidence="2" type="ORF">EV699_113124</name>
</gene>
<dbReference type="InterPro" id="IPR011042">
    <property type="entry name" value="6-blade_b-propeller_TolB-like"/>
</dbReference>
<dbReference type="OrthoDB" id="370073at2"/>
<dbReference type="Gene3D" id="2.120.10.30">
    <property type="entry name" value="TolB, C-terminal domain"/>
    <property type="match status" value="1"/>
</dbReference>
<sequence>MPAPRAFLHIAGPDLWRRCGHDGTALVGDVVGLAWEDVPGDGAVGPVPALAAALAFDARCRLYRSRPELGQLERLRWAAADPLAGGVPAAEPVALFAPPPELLGGDFAPLAPPTPPAPLGLAVDAAGQLFVGLADAPCVLVYAPDERRLLARHALPGRPLGLAAAGLAVYALHAGPVGLVRLSAHGGVQPLPLPAGCSAPSRIAATADGALFVLDAAGTEAAQVFALAGGAPRALPWATDLVAVRVDDAVELTVARRPGETFRRLRLGADGGEQPPLKARGYDGRGIALTPDGRIVYWTARGPRHAVPARLVYRAQARVVGFRLDGERYGQRWGRVFVEACVPAGARLSLACISADEPIEDAPTVERTPPVNLADDPSRLPPHPEASPPLPPLALLPTQVGGLLHRRADGPPDAFPPPAEGEAVRFVTLEAPVRAAPGRFLWLSLQFEGDTRVTPRVRALRVERDAHDWLERLPRVFAEDAVAADFLRRHLAPFAGLLGEVDARAQARHALLDPAGAPEEVLPWLASFVGLVLDERWPPAARRQLIAEADWLFRYRGTLPGLTRFIELVTGSRALLVEQFRLRGLAAGPLDAEGGAVLGAGLRVGGAIGRSAQPQAGAAEVYRRDAHRFTVIVQAWLDAETAAVLRDLLEVHRPAHTVVTVCGVAGGMRVGVGLHLGLSSLLGPGAAWGGLVLGAATLGRDRVLGRPRPGFDPGASRLGETGHVG</sequence>
<dbReference type="Proteomes" id="UP000295765">
    <property type="component" value="Unassembled WGS sequence"/>
</dbReference>
<dbReference type="SUPFAM" id="SSF101898">
    <property type="entry name" value="NHL repeat"/>
    <property type="match status" value="1"/>
</dbReference>